<accession>A0AAN8W3J0</accession>
<reference evidence="1 2" key="1">
    <citation type="submission" date="2023-12" db="EMBL/GenBank/DDBJ databases">
        <title>A high-quality genome assembly for Dillenia turbinata (Dilleniales).</title>
        <authorList>
            <person name="Chanderbali A."/>
        </authorList>
    </citation>
    <scope>NUCLEOTIDE SEQUENCE [LARGE SCALE GENOMIC DNA]</scope>
    <source>
        <strain evidence="1">LSX21</strain>
        <tissue evidence="1">Leaf</tissue>
    </source>
</reference>
<protein>
    <submittedName>
        <fullName evidence="1">Uncharacterized protein</fullName>
    </submittedName>
</protein>
<keyword evidence="2" id="KW-1185">Reference proteome</keyword>
<organism evidence="1 2">
    <name type="scientific">Dillenia turbinata</name>
    <dbReference type="NCBI Taxonomy" id="194707"/>
    <lineage>
        <taxon>Eukaryota</taxon>
        <taxon>Viridiplantae</taxon>
        <taxon>Streptophyta</taxon>
        <taxon>Embryophyta</taxon>
        <taxon>Tracheophyta</taxon>
        <taxon>Spermatophyta</taxon>
        <taxon>Magnoliopsida</taxon>
        <taxon>eudicotyledons</taxon>
        <taxon>Gunneridae</taxon>
        <taxon>Pentapetalae</taxon>
        <taxon>Dilleniales</taxon>
        <taxon>Dilleniaceae</taxon>
        <taxon>Dillenia</taxon>
    </lineage>
</organism>
<evidence type="ECO:0000313" key="1">
    <source>
        <dbReference type="EMBL" id="KAK6945489.1"/>
    </source>
</evidence>
<dbReference type="PANTHER" id="PTHR31490:SF2">
    <property type="entry name" value="GLYCOSYL HYDROLASE FAMILY 10 PROTEIN"/>
    <property type="match status" value="1"/>
</dbReference>
<proteinExistence type="predicted"/>
<name>A0AAN8W3J0_9MAGN</name>
<dbReference type="GO" id="GO:0004553">
    <property type="term" value="F:hydrolase activity, hydrolyzing O-glycosyl compounds"/>
    <property type="evidence" value="ECO:0007669"/>
    <property type="project" value="InterPro"/>
</dbReference>
<dbReference type="AlphaFoldDB" id="A0AAN8W3J0"/>
<comment type="caution">
    <text evidence="1">The sequence shown here is derived from an EMBL/GenBank/DDBJ whole genome shotgun (WGS) entry which is preliminary data.</text>
</comment>
<sequence length="78" mass="9273">MEEWNSHQQQSIEKFRKSNMKIQALDAKGNPLVGPKISIRQNSLKFPFGNNISKEILYNPTHQRWFTERFTAQHLEMK</sequence>
<dbReference type="Proteomes" id="UP001370490">
    <property type="component" value="Unassembled WGS sequence"/>
</dbReference>
<dbReference type="PANTHER" id="PTHR31490">
    <property type="entry name" value="GLYCOSYL HYDROLASE"/>
    <property type="match status" value="1"/>
</dbReference>
<gene>
    <name evidence="1" type="ORF">RJ641_013033</name>
</gene>
<evidence type="ECO:0000313" key="2">
    <source>
        <dbReference type="Proteomes" id="UP001370490"/>
    </source>
</evidence>
<dbReference type="GO" id="GO:0005975">
    <property type="term" value="P:carbohydrate metabolic process"/>
    <property type="evidence" value="ECO:0007669"/>
    <property type="project" value="InterPro"/>
</dbReference>
<dbReference type="InterPro" id="IPR044846">
    <property type="entry name" value="GH10"/>
</dbReference>
<dbReference type="EMBL" id="JBAMMX010000002">
    <property type="protein sequence ID" value="KAK6945489.1"/>
    <property type="molecule type" value="Genomic_DNA"/>
</dbReference>